<comment type="caution">
    <text evidence="2">The sequence shown here is derived from an EMBL/GenBank/DDBJ whole genome shotgun (WGS) entry which is preliminary data.</text>
</comment>
<dbReference type="AlphaFoldDB" id="A0AAW4XUQ1"/>
<name>A0AAW4XUQ1_9BURK</name>
<feature type="chain" id="PRO_5043755925" evidence="1">
    <location>
        <begin position="27"/>
        <end position="520"/>
    </location>
</feature>
<proteinExistence type="predicted"/>
<evidence type="ECO:0000256" key="1">
    <source>
        <dbReference type="SAM" id="SignalP"/>
    </source>
</evidence>
<sequence length="520" mass="55004">MKKHSLAWLAPVPVAVSLLMASGAQAAERSFTPQAGTWVVTSEVNGKPGRGLAIDVQEDTFFMQVYNYQANGEATFHTALGVMQGNIVTAPLTYYAGGRYFGSEARTADEAGQAGNVTITFENGLKGTVQFPGEAPVVIERFVAGDSADAFKPQNAALMQGGQNAVWATIDGTNLHEVWQSNLVQAGAGYRLTLRPFSQVIAPPFTVIRELNYDCQRASQGAVGFDCTQDASQADLDYLPKLSFRYAAADVTGTAVASEASGKELKLVGHLLANGTVPSANVAECQPALQTFVPGNSCNASRIPVNGTWVVADELNGKPGRGISMDVQNGVAVLQIFDYLSTGASTFHMGSGAYGQSAMDIGLFQYAGGRYFGGPARTGHEVQDAGAAYIDLQQADSLVEGTIQFPHEAPKKIIRMDLTGHGSPAESLLGYWQLSMSKGNLRVNTRATLDRITDGVATNSTGSVRCQFVSVAERRATCGFYTVGAAPQEMASTTFFYNGHSPATGSVMKIKDSKGNVLGL</sequence>
<keyword evidence="3" id="KW-1185">Reference proteome</keyword>
<gene>
    <name evidence="2" type="ORF">LPW39_09425</name>
</gene>
<evidence type="ECO:0000313" key="2">
    <source>
        <dbReference type="EMBL" id="MCD2165353.1"/>
    </source>
</evidence>
<keyword evidence="1" id="KW-0732">Signal</keyword>
<dbReference type="EMBL" id="JAJNCT010000009">
    <property type="protein sequence ID" value="MCD2165353.1"/>
    <property type="molecule type" value="Genomic_DNA"/>
</dbReference>
<accession>A0AAW4XUQ1</accession>
<feature type="signal peptide" evidence="1">
    <location>
        <begin position="1"/>
        <end position="26"/>
    </location>
</feature>
<dbReference type="Proteomes" id="UP001199260">
    <property type="component" value="Unassembled WGS sequence"/>
</dbReference>
<organism evidence="2 3">
    <name type="scientific">Comamonas koreensis</name>
    <dbReference type="NCBI Taxonomy" id="160825"/>
    <lineage>
        <taxon>Bacteria</taxon>
        <taxon>Pseudomonadati</taxon>
        <taxon>Pseudomonadota</taxon>
        <taxon>Betaproteobacteria</taxon>
        <taxon>Burkholderiales</taxon>
        <taxon>Comamonadaceae</taxon>
        <taxon>Comamonas</taxon>
    </lineage>
</organism>
<protein>
    <submittedName>
        <fullName evidence="2">Uncharacterized protein</fullName>
    </submittedName>
</protein>
<reference evidence="2 3" key="1">
    <citation type="submission" date="2021-11" db="EMBL/GenBank/DDBJ databases">
        <title>Genome sequence.</title>
        <authorList>
            <person name="Sun Q."/>
        </authorList>
    </citation>
    <scope>NUCLEOTIDE SEQUENCE [LARGE SCALE GENOMIC DNA]</scope>
    <source>
        <strain evidence="2 3">KCTC 12005</strain>
    </source>
</reference>
<dbReference type="RefSeq" id="WP_230773931.1">
    <property type="nucleotide sequence ID" value="NZ_JAJNCT010000009.1"/>
</dbReference>
<evidence type="ECO:0000313" key="3">
    <source>
        <dbReference type="Proteomes" id="UP001199260"/>
    </source>
</evidence>